<dbReference type="NCBIfam" id="TIGR00012">
    <property type="entry name" value="L29"/>
    <property type="match status" value="1"/>
</dbReference>
<evidence type="ECO:0000313" key="6">
    <source>
        <dbReference type="EMBL" id="KKS81781.1"/>
    </source>
</evidence>
<evidence type="ECO:0000256" key="2">
    <source>
        <dbReference type="ARBA" id="ARBA00022980"/>
    </source>
</evidence>
<dbReference type="GO" id="GO:1990904">
    <property type="term" value="C:ribonucleoprotein complex"/>
    <property type="evidence" value="ECO:0007669"/>
    <property type="project" value="UniProtKB-KW"/>
</dbReference>
<sequence length="66" mass="7679">MKRDKVKELRSKSAEELEVITADLKEKLEKLNFDLKSGKTASIKDIRRIRKEIAVTLTVINEKKHD</sequence>
<dbReference type="SUPFAM" id="SSF46561">
    <property type="entry name" value="Ribosomal protein L29 (L29p)"/>
    <property type="match status" value="1"/>
</dbReference>
<dbReference type="GO" id="GO:0006412">
    <property type="term" value="P:translation"/>
    <property type="evidence" value="ECO:0007669"/>
    <property type="project" value="UniProtKB-UniRule"/>
</dbReference>
<dbReference type="GO" id="GO:0003735">
    <property type="term" value="F:structural constituent of ribosome"/>
    <property type="evidence" value="ECO:0007669"/>
    <property type="project" value="InterPro"/>
</dbReference>
<dbReference type="Pfam" id="PF00831">
    <property type="entry name" value="Ribosomal_L29"/>
    <property type="match status" value="1"/>
</dbReference>
<evidence type="ECO:0000256" key="4">
    <source>
        <dbReference type="ARBA" id="ARBA00035204"/>
    </source>
</evidence>
<comment type="caution">
    <text evidence="6">The sequence shown here is derived from an EMBL/GenBank/DDBJ whole genome shotgun (WGS) entry which is preliminary data.</text>
</comment>
<keyword evidence="3 5" id="KW-0687">Ribonucleoprotein</keyword>
<dbReference type="Gene3D" id="1.10.287.310">
    <property type="match status" value="1"/>
</dbReference>
<comment type="similarity">
    <text evidence="1 5">Belongs to the universal ribosomal protein uL29 family.</text>
</comment>
<accession>A0A0G1EFH7</accession>
<name>A0A0G1EFH7_9BACT</name>
<proteinExistence type="inferred from homology"/>
<dbReference type="GO" id="GO:0005840">
    <property type="term" value="C:ribosome"/>
    <property type="evidence" value="ECO:0007669"/>
    <property type="project" value="UniProtKB-KW"/>
</dbReference>
<dbReference type="InterPro" id="IPR001854">
    <property type="entry name" value="Ribosomal_uL29"/>
</dbReference>
<organism evidence="6 7">
    <name type="scientific">Candidatus Wolfebacteria bacterium GW2011_GWC1_43_10</name>
    <dbReference type="NCBI Taxonomy" id="1619011"/>
    <lineage>
        <taxon>Bacteria</taxon>
        <taxon>Candidatus Wolfeibacteriota</taxon>
    </lineage>
</organism>
<dbReference type="Proteomes" id="UP000034810">
    <property type="component" value="Unassembled WGS sequence"/>
</dbReference>
<evidence type="ECO:0000256" key="3">
    <source>
        <dbReference type="ARBA" id="ARBA00023274"/>
    </source>
</evidence>
<dbReference type="AlphaFoldDB" id="A0A0G1EFH7"/>
<evidence type="ECO:0000256" key="1">
    <source>
        <dbReference type="ARBA" id="ARBA00009254"/>
    </source>
</evidence>
<keyword evidence="2 5" id="KW-0689">Ribosomal protein</keyword>
<dbReference type="HAMAP" id="MF_00374">
    <property type="entry name" value="Ribosomal_uL29"/>
    <property type="match status" value="1"/>
</dbReference>
<evidence type="ECO:0000313" key="7">
    <source>
        <dbReference type="Proteomes" id="UP000034810"/>
    </source>
</evidence>
<evidence type="ECO:0000256" key="5">
    <source>
        <dbReference type="HAMAP-Rule" id="MF_00374"/>
    </source>
</evidence>
<protein>
    <recommendedName>
        <fullName evidence="4 5">Large ribosomal subunit protein uL29</fullName>
    </recommendedName>
</protein>
<dbReference type="EMBL" id="LCFA01000016">
    <property type="protein sequence ID" value="KKS81781.1"/>
    <property type="molecule type" value="Genomic_DNA"/>
</dbReference>
<gene>
    <name evidence="5" type="primary">rpmC</name>
    <name evidence="6" type="ORF">UV58_C0016G0012</name>
</gene>
<reference evidence="6 7" key="1">
    <citation type="journal article" date="2015" name="Nature">
        <title>rRNA introns, odd ribosomes, and small enigmatic genomes across a large radiation of phyla.</title>
        <authorList>
            <person name="Brown C.T."/>
            <person name="Hug L.A."/>
            <person name="Thomas B.C."/>
            <person name="Sharon I."/>
            <person name="Castelle C.J."/>
            <person name="Singh A."/>
            <person name="Wilkins M.J."/>
            <person name="Williams K.H."/>
            <person name="Banfield J.F."/>
        </authorList>
    </citation>
    <scope>NUCLEOTIDE SEQUENCE [LARGE SCALE GENOMIC DNA]</scope>
</reference>
<dbReference type="InterPro" id="IPR036049">
    <property type="entry name" value="Ribosomal_uL29_sf"/>
</dbReference>